<dbReference type="Gene3D" id="3.30.710.10">
    <property type="entry name" value="Potassium Channel Kv1.1, Chain A"/>
    <property type="match status" value="1"/>
</dbReference>
<feature type="domain" description="MATH" evidence="5">
    <location>
        <begin position="114"/>
        <end position="243"/>
    </location>
</feature>
<dbReference type="PANTHER" id="PTHR26379:SF380">
    <property type="entry name" value="BTB DOMAIN-CONTAINING PROTEIN"/>
    <property type="match status" value="1"/>
</dbReference>
<feature type="domain" description="BTB" evidence="4">
    <location>
        <begin position="281"/>
        <end position="345"/>
    </location>
</feature>
<evidence type="ECO:0000256" key="2">
    <source>
        <dbReference type="ARBA" id="ARBA00010846"/>
    </source>
</evidence>
<dbReference type="InterPro" id="IPR002083">
    <property type="entry name" value="MATH/TRAF_dom"/>
</dbReference>
<dbReference type="InterPro" id="IPR045005">
    <property type="entry name" value="BPM1-6"/>
</dbReference>
<evidence type="ECO:0000259" key="4">
    <source>
        <dbReference type="PROSITE" id="PS50097"/>
    </source>
</evidence>
<dbReference type="Pfam" id="PF24570">
    <property type="entry name" value="BACK_BPM_SPOP"/>
    <property type="match status" value="1"/>
</dbReference>
<dbReference type="PANTHER" id="PTHR26379">
    <property type="entry name" value="BTB/POZ AND MATH DOMAIN-CONTAINING PROTEIN 1"/>
    <property type="match status" value="1"/>
</dbReference>
<evidence type="ECO:0000313" key="6">
    <source>
        <dbReference type="EMBL" id="KAK1609404.1"/>
    </source>
</evidence>
<dbReference type="SUPFAM" id="SSF54695">
    <property type="entry name" value="POZ domain"/>
    <property type="match status" value="1"/>
</dbReference>
<dbReference type="InterPro" id="IPR008974">
    <property type="entry name" value="TRAF-like"/>
</dbReference>
<dbReference type="EMBL" id="JAUUTY010000007">
    <property type="protein sequence ID" value="KAK1609404.1"/>
    <property type="molecule type" value="Genomic_DNA"/>
</dbReference>
<feature type="compositionally biased region" description="Basic residues" evidence="3">
    <location>
        <begin position="70"/>
        <end position="79"/>
    </location>
</feature>
<dbReference type="PROSITE" id="PS50144">
    <property type="entry name" value="MATH"/>
    <property type="match status" value="1"/>
</dbReference>
<dbReference type="Pfam" id="PF22486">
    <property type="entry name" value="MATH_2"/>
    <property type="match status" value="1"/>
</dbReference>
<dbReference type="InterPro" id="IPR056423">
    <property type="entry name" value="BACK_BPM_SPOP"/>
</dbReference>
<accession>A0AAD8QY22</accession>
<reference evidence="6" key="1">
    <citation type="submission" date="2023-07" db="EMBL/GenBank/DDBJ databases">
        <title>A chromosome-level genome assembly of Lolium multiflorum.</title>
        <authorList>
            <person name="Chen Y."/>
            <person name="Copetti D."/>
            <person name="Kolliker R."/>
            <person name="Studer B."/>
        </authorList>
    </citation>
    <scope>NUCLEOTIDE SEQUENCE</scope>
    <source>
        <strain evidence="6">02402/16</strain>
        <tissue evidence="6">Leaf</tissue>
    </source>
</reference>
<evidence type="ECO:0000256" key="1">
    <source>
        <dbReference type="ARBA" id="ARBA00004906"/>
    </source>
</evidence>
<dbReference type="InterPro" id="IPR011333">
    <property type="entry name" value="SKP1/BTB/POZ_sf"/>
</dbReference>
<evidence type="ECO:0000313" key="7">
    <source>
        <dbReference type="Proteomes" id="UP001231189"/>
    </source>
</evidence>
<protein>
    <submittedName>
        <fullName evidence="6">Uncharacterized protein</fullName>
    </submittedName>
</protein>
<dbReference type="Gene3D" id="2.60.210.10">
    <property type="entry name" value="Apoptosis, Tumor Necrosis Factor Receptor Associated Protein 2, Chain A"/>
    <property type="match status" value="1"/>
</dbReference>
<dbReference type="AlphaFoldDB" id="A0AAD8QY22"/>
<dbReference type="CDD" id="cd18280">
    <property type="entry name" value="BTB_POZ_BPM_plant"/>
    <property type="match status" value="1"/>
</dbReference>
<sequence>MWEKDACYNTLHLESQRVGTHGVVAIRVAVTMPHRQQRGGGALPRLPRLGSYLALPSHASPEVPTQPCGRIRRRRRRRLSSPLPPRMGSASKGTAPGCTAEKVTVSRCSTHKEKGTHIFEIAGYSLKKGMGADKFVRSATFTVGGYDWSIRFYPDGTAESTEGCMALSLELMSPNAEARAIFDFGIAKHSSGLLSTTFTQQTKTFSSRTKSTRQFTLYIVRSSYETKATTYLPNDLLLIKCEIGVIKESQLNGTVGRSEIEVPPPDIFDHLAKLLEAKEEADVTFSVGGETFVAHKIVLAMRSPVFKAELFGPMRETRTSRPVTVEDMQPAVFKAFLHFIYTDSLPDLDDLQGDDKYEMIRHLLVAADRYAMDRLKMLCQSILGKNLDVNNVATTLALADQHNCDKLKDVCVEFLASSDKMDDVAATQGLITQKVAHCPLT</sequence>
<dbReference type="CDD" id="cd00121">
    <property type="entry name" value="MATH"/>
    <property type="match status" value="1"/>
</dbReference>
<comment type="pathway">
    <text evidence="1">Protein modification; protein ubiquitination.</text>
</comment>
<dbReference type="Proteomes" id="UP001231189">
    <property type="component" value="Unassembled WGS sequence"/>
</dbReference>
<feature type="region of interest" description="Disordered" evidence="3">
    <location>
        <begin position="56"/>
        <end position="97"/>
    </location>
</feature>
<name>A0AAD8QY22_LOLMU</name>
<organism evidence="6 7">
    <name type="scientific">Lolium multiflorum</name>
    <name type="common">Italian ryegrass</name>
    <name type="synonym">Lolium perenne subsp. multiflorum</name>
    <dbReference type="NCBI Taxonomy" id="4521"/>
    <lineage>
        <taxon>Eukaryota</taxon>
        <taxon>Viridiplantae</taxon>
        <taxon>Streptophyta</taxon>
        <taxon>Embryophyta</taxon>
        <taxon>Tracheophyta</taxon>
        <taxon>Spermatophyta</taxon>
        <taxon>Magnoliopsida</taxon>
        <taxon>Liliopsida</taxon>
        <taxon>Poales</taxon>
        <taxon>Poaceae</taxon>
        <taxon>BOP clade</taxon>
        <taxon>Pooideae</taxon>
        <taxon>Poodae</taxon>
        <taxon>Poeae</taxon>
        <taxon>Poeae Chloroplast Group 2 (Poeae type)</taxon>
        <taxon>Loliodinae</taxon>
        <taxon>Loliinae</taxon>
        <taxon>Lolium</taxon>
    </lineage>
</organism>
<dbReference type="SMART" id="SM00225">
    <property type="entry name" value="BTB"/>
    <property type="match status" value="1"/>
</dbReference>
<dbReference type="SUPFAM" id="SSF49599">
    <property type="entry name" value="TRAF domain-like"/>
    <property type="match status" value="1"/>
</dbReference>
<comment type="caution">
    <text evidence="6">The sequence shown here is derived from an EMBL/GenBank/DDBJ whole genome shotgun (WGS) entry which is preliminary data.</text>
</comment>
<dbReference type="GO" id="GO:0016567">
    <property type="term" value="P:protein ubiquitination"/>
    <property type="evidence" value="ECO:0007669"/>
    <property type="project" value="InterPro"/>
</dbReference>
<gene>
    <name evidence="6" type="ORF">QYE76_033077</name>
</gene>
<dbReference type="Gene3D" id="6.10.250.3030">
    <property type="match status" value="1"/>
</dbReference>
<evidence type="ECO:0000256" key="3">
    <source>
        <dbReference type="SAM" id="MobiDB-lite"/>
    </source>
</evidence>
<comment type="similarity">
    <text evidence="2">Belongs to the Tdpoz family.</text>
</comment>
<keyword evidence="7" id="KW-1185">Reference proteome</keyword>
<dbReference type="InterPro" id="IPR000210">
    <property type="entry name" value="BTB/POZ_dom"/>
</dbReference>
<dbReference type="PROSITE" id="PS50097">
    <property type="entry name" value="BTB"/>
    <property type="match status" value="1"/>
</dbReference>
<evidence type="ECO:0000259" key="5">
    <source>
        <dbReference type="PROSITE" id="PS50144"/>
    </source>
</evidence>
<dbReference type="Pfam" id="PF00651">
    <property type="entry name" value="BTB"/>
    <property type="match status" value="1"/>
</dbReference>
<proteinExistence type="inferred from homology"/>